<dbReference type="GO" id="GO:0005634">
    <property type="term" value="C:nucleus"/>
    <property type="evidence" value="ECO:0007669"/>
    <property type="project" value="UniProtKB-SubCell"/>
</dbReference>
<dbReference type="Pfam" id="PF00319">
    <property type="entry name" value="SRF-TF"/>
    <property type="match status" value="1"/>
</dbReference>
<keyword evidence="4" id="KW-0804">Transcription</keyword>
<dbReference type="GO" id="GO:0003677">
    <property type="term" value="F:DNA binding"/>
    <property type="evidence" value="ECO:0007669"/>
    <property type="project" value="UniProtKB-KW"/>
</dbReference>
<feature type="domain" description="MADS-box" evidence="6">
    <location>
        <begin position="1"/>
        <end position="45"/>
    </location>
</feature>
<dbReference type="InterPro" id="IPR036879">
    <property type="entry name" value="TF_MADSbox_sf"/>
</dbReference>
<comment type="subcellular location">
    <subcellularLocation>
        <location evidence="1">Nucleus</location>
    </subcellularLocation>
</comment>
<reference evidence="7 8" key="1">
    <citation type="submission" date="2020-02" db="EMBL/GenBank/DDBJ databases">
        <authorList>
            <person name="Ma Q."/>
            <person name="Huang Y."/>
            <person name="Song X."/>
            <person name="Pei D."/>
        </authorList>
    </citation>
    <scope>NUCLEOTIDE SEQUENCE [LARGE SCALE GENOMIC DNA]</scope>
    <source>
        <strain evidence="7">Sxm20200214</strain>
        <tissue evidence="7">Leaf</tissue>
    </source>
</reference>
<dbReference type="OrthoDB" id="1898716at2759"/>
<evidence type="ECO:0000259" key="6">
    <source>
        <dbReference type="PROSITE" id="PS50066"/>
    </source>
</evidence>
<evidence type="ECO:0000256" key="4">
    <source>
        <dbReference type="ARBA" id="ARBA00023163"/>
    </source>
</evidence>
<proteinExistence type="predicted"/>
<organism evidence="7 8">
    <name type="scientific">Brassica carinata</name>
    <name type="common">Ethiopian mustard</name>
    <name type="synonym">Abyssinian cabbage</name>
    <dbReference type="NCBI Taxonomy" id="52824"/>
    <lineage>
        <taxon>Eukaryota</taxon>
        <taxon>Viridiplantae</taxon>
        <taxon>Streptophyta</taxon>
        <taxon>Embryophyta</taxon>
        <taxon>Tracheophyta</taxon>
        <taxon>Spermatophyta</taxon>
        <taxon>Magnoliopsida</taxon>
        <taxon>eudicotyledons</taxon>
        <taxon>Gunneridae</taxon>
        <taxon>Pentapetalae</taxon>
        <taxon>rosids</taxon>
        <taxon>malvids</taxon>
        <taxon>Brassicales</taxon>
        <taxon>Brassicaceae</taxon>
        <taxon>Brassiceae</taxon>
        <taxon>Brassica</taxon>
    </lineage>
</organism>
<evidence type="ECO:0000313" key="8">
    <source>
        <dbReference type="Proteomes" id="UP000886595"/>
    </source>
</evidence>
<comment type="caution">
    <text evidence="7">The sequence shown here is derived from an EMBL/GenBank/DDBJ whole genome shotgun (WGS) entry which is preliminary data.</text>
</comment>
<keyword evidence="2" id="KW-0805">Transcription regulation</keyword>
<dbReference type="InterPro" id="IPR002100">
    <property type="entry name" value="TF_MADSbox"/>
</dbReference>
<dbReference type="SMART" id="SM00432">
    <property type="entry name" value="MADS"/>
    <property type="match status" value="1"/>
</dbReference>
<dbReference type="EMBL" id="JAAMPC010000001">
    <property type="protein sequence ID" value="KAG2332101.1"/>
    <property type="molecule type" value="Genomic_DNA"/>
</dbReference>
<dbReference type="PANTHER" id="PTHR48019">
    <property type="entry name" value="SERUM RESPONSE FACTOR HOMOLOG"/>
    <property type="match status" value="1"/>
</dbReference>
<keyword evidence="5" id="KW-0539">Nucleus</keyword>
<evidence type="ECO:0000313" key="7">
    <source>
        <dbReference type="EMBL" id="KAG2332101.1"/>
    </source>
</evidence>
<dbReference type="GO" id="GO:0046983">
    <property type="term" value="F:protein dimerization activity"/>
    <property type="evidence" value="ECO:0007669"/>
    <property type="project" value="InterPro"/>
</dbReference>
<dbReference type="PROSITE" id="PS50066">
    <property type="entry name" value="MADS_BOX_2"/>
    <property type="match status" value="1"/>
</dbReference>
<name>A0A8X7WKU0_BRACI</name>
<keyword evidence="8" id="KW-1185">Reference proteome</keyword>
<keyword evidence="3" id="KW-0238">DNA-binding</keyword>
<accession>A0A8X7WKU0</accession>
<dbReference type="Gene3D" id="3.40.1810.10">
    <property type="entry name" value="Transcription factor, MADS-box"/>
    <property type="match status" value="1"/>
</dbReference>
<dbReference type="InterPro" id="IPR050142">
    <property type="entry name" value="MADS-box/MEF2_TF"/>
</dbReference>
<evidence type="ECO:0000256" key="2">
    <source>
        <dbReference type="ARBA" id="ARBA00023015"/>
    </source>
</evidence>
<protein>
    <recommendedName>
        <fullName evidence="6">MADS-box domain-containing protein</fullName>
    </recommendedName>
</protein>
<dbReference type="SUPFAM" id="SSF55455">
    <property type="entry name" value="SRF-like"/>
    <property type="match status" value="1"/>
</dbReference>
<evidence type="ECO:0000256" key="5">
    <source>
        <dbReference type="ARBA" id="ARBA00023242"/>
    </source>
</evidence>
<sequence>MVKRKIQVEEVENTTSRQVTFKRRSGLFKKSQALSVLSDAQVAVIFSFKLYIPPASSKILSFSFG</sequence>
<evidence type="ECO:0000256" key="1">
    <source>
        <dbReference type="ARBA" id="ARBA00004123"/>
    </source>
</evidence>
<evidence type="ECO:0000256" key="3">
    <source>
        <dbReference type="ARBA" id="ARBA00023125"/>
    </source>
</evidence>
<dbReference type="Proteomes" id="UP000886595">
    <property type="component" value="Unassembled WGS sequence"/>
</dbReference>
<dbReference type="AlphaFoldDB" id="A0A8X7WKU0"/>
<gene>
    <name evidence="7" type="ORF">Bca52824_003281</name>
</gene>